<dbReference type="EMBL" id="JBEAFC010000004">
    <property type="protein sequence ID" value="KAL1558316.1"/>
    <property type="molecule type" value="Genomic_DNA"/>
</dbReference>
<protein>
    <submittedName>
        <fullName evidence="2">La-related protein 1A-like isoform X4</fullName>
    </submittedName>
</protein>
<dbReference type="AlphaFoldDB" id="A0ABD1HPD5"/>
<feature type="compositionally biased region" description="Polar residues" evidence="1">
    <location>
        <begin position="141"/>
        <end position="160"/>
    </location>
</feature>
<evidence type="ECO:0000313" key="3">
    <source>
        <dbReference type="Proteomes" id="UP001567538"/>
    </source>
</evidence>
<proteinExistence type="predicted"/>
<dbReference type="InterPro" id="IPR036388">
    <property type="entry name" value="WH-like_DNA-bd_sf"/>
</dbReference>
<accession>A0ABD1HPD5</accession>
<name>A0ABD1HPD5_SALDI</name>
<organism evidence="2 3">
    <name type="scientific">Salvia divinorum</name>
    <name type="common">Maria pastora</name>
    <name type="synonym">Diviner's sage</name>
    <dbReference type="NCBI Taxonomy" id="28513"/>
    <lineage>
        <taxon>Eukaryota</taxon>
        <taxon>Viridiplantae</taxon>
        <taxon>Streptophyta</taxon>
        <taxon>Embryophyta</taxon>
        <taxon>Tracheophyta</taxon>
        <taxon>Spermatophyta</taxon>
        <taxon>Magnoliopsida</taxon>
        <taxon>eudicotyledons</taxon>
        <taxon>Gunneridae</taxon>
        <taxon>Pentapetalae</taxon>
        <taxon>asterids</taxon>
        <taxon>lamiids</taxon>
        <taxon>Lamiales</taxon>
        <taxon>Lamiaceae</taxon>
        <taxon>Nepetoideae</taxon>
        <taxon>Mentheae</taxon>
        <taxon>Salviinae</taxon>
        <taxon>Salvia</taxon>
        <taxon>Salvia subgen. Calosphace</taxon>
    </lineage>
</organism>
<gene>
    <name evidence="2" type="ORF">AAHA92_08799</name>
</gene>
<keyword evidence="3" id="KW-1185">Reference proteome</keyword>
<sequence>MDSLSSPLVPYPLIPEVLISPLPLEALRTNIVKQIENYFRDKNMGSDDVYLISLMDNQARSRRRNEWSKWIPKSVNTESISLVGNSMNINIQSENTSGRKAGISAIGGSSLGSSIKSSTGHCKDSEEQRVGSGKSNLRLEQGSQPSSKNKTSVLNDGSNFQENSLEADSVKSVLLENGKNNKMQDLSISKVKNFGKSSGEFSSTFMLDEELELEQKMTGCDPSSIA</sequence>
<feature type="region of interest" description="Disordered" evidence="1">
    <location>
        <begin position="112"/>
        <end position="160"/>
    </location>
</feature>
<evidence type="ECO:0000313" key="2">
    <source>
        <dbReference type="EMBL" id="KAL1558316.1"/>
    </source>
</evidence>
<dbReference type="Proteomes" id="UP001567538">
    <property type="component" value="Unassembled WGS sequence"/>
</dbReference>
<comment type="caution">
    <text evidence="2">The sequence shown here is derived from an EMBL/GenBank/DDBJ whole genome shotgun (WGS) entry which is preliminary data.</text>
</comment>
<evidence type="ECO:0000256" key="1">
    <source>
        <dbReference type="SAM" id="MobiDB-lite"/>
    </source>
</evidence>
<reference evidence="2 3" key="1">
    <citation type="submission" date="2024-06" db="EMBL/GenBank/DDBJ databases">
        <title>A chromosome level genome sequence of Diviner's sage (Salvia divinorum).</title>
        <authorList>
            <person name="Ford S.A."/>
            <person name="Ro D.-K."/>
            <person name="Ness R.W."/>
            <person name="Phillips M.A."/>
        </authorList>
    </citation>
    <scope>NUCLEOTIDE SEQUENCE [LARGE SCALE GENOMIC DNA]</scope>
    <source>
        <strain evidence="2">SAF-2024a</strain>
        <tissue evidence="2">Leaf</tissue>
    </source>
</reference>
<dbReference type="Gene3D" id="1.10.10.10">
    <property type="entry name" value="Winged helix-like DNA-binding domain superfamily/Winged helix DNA-binding domain"/>
    <property type="match status" value="1"/>
</dbReference>